<dbReference type="EMBL" id="OU015430">
    <property type="protein sequence ID" value="CAG4972659.1"/>
    <property type="molecule type" value="Genomic_DNA"/>
</dbReference>
<keyword evidence="14 15" id="KW-0472">Membrane</keyword>
<dbReference type="RefSeq" id="WP_215220186.1">
    <property type="nucleotide sequence ID" value="NZ_OU015430.1"/>
</dbReference>
<comment type="function">
    <text evidence="2">Membrane-anchoring subunit of succinate dehydrogenase (SDH).</text>
</comment>
<evidence type="ECO:0000256" key="2">
    <source>
        <dbReference type="ARBA" id="ARBA00004050"/>
    </source>
</evidence>
<dbReference type="Pfam" id="PF01127">
    <property type="entry name" value="Sdh_cyt"/>
    <property type="match status" value="1"/>
</dbReference>
<gene>
    <name evidence="16" type="ORF">LYB30171_01266</name>
</gene>
<evidence type="ECO:0000256" key="4">
    <source>
        <dbReference type="ARBA" id="ARBA00005163"/>
    </source>
</evidence>
<evidence type="ECO:0000256" key="10">
    <source>
        <dbReference type="ARBA" id="ARBA00022723"/>
    </source>
</evidence>
<keyword evidence="7" id="KW-0816">Tricarboxylic acid cycle</keyword>
<keyword evidence="10" id="KW-0479">Metal-binding</keyword>
<keyword evidence="17" id="KW-1185">Reference proteome</keyword>
<evidence type="ECO:0000256" key="5">
    <source>
        <dbReference type="ARBA" id="ARBA00019425"/>
    </source>
</evidence>
<protein>
    <recommendedName>
        <fullName evidence="5">Succinate dehydrogenase hydrophobic membrane anchor subunit</fullName>
    </recommendedName>
</protein>
<feature type="transmembrane region" description="Helical" evidence="15">
    <location>
        <begin position="109"/>
        <end position="134"/>
    </location>
</feature>
<evidence type="ECO:0000256" key="1">
    <source>
        <dbReference type="ARBA" id="ARBA00001971"/>
    </source>
</evidence>
<dbReference type="SUPFAM" id="SSF81343">
    <property type="entry name" value="Fumarate reductase respiratory complex transmembrane subunits"/>
    <property type="match status" value="1"/>
</dbReference>
<comment type="subcellular location">
    <subcellularLocation>
        <location evidence="3">Membrane</location>
        <topology evidence="3">Multi-pass membrane protein</topology>
    </subcellularLocation>
</comment>
<evidence type="ECO:0000256" key="14">
    <source>
        <dbReference type="ARBA" id="ARBA00023136"/>
    </source>
</evidence>
<evidence type="ECO:0000256" key="13">
    <source>
        <dbReference type="ARBA" id="ARBA00023004"/>
    </source>
</evidence>
<keyword evidence="12 15" id="KW-1133">Transmembrane helix</keyword>
<evidence type="ECO:0000256" key="8">
    <source>
        <dbReference type="ARBA" id="ARBA00022617"/>
    </source>
</evidence>
<keyword evidence="8" id="KW-0349">Heme</keyword>
<feature type="transmembrane region" description="Helical" evidence="15">
    <location>
        <begin position="38"/>
        <end position="58"/>
    </location>
</feature>
<comment type="pathway">
    <text evidence="4">Carbohydrate metabolism; tricarboxylic acid cycle.</text>
</comment>
<evidence type="ECO:0000313" key="16">
    <source>
        <dbReference type="EMBL" id="CAG4972659.1"/>
    </source>
</evidence>
<keyword evidence="11" id="KW-0249">Electron transport</keyword>
<dbReference type="Proteomes" id="UP000680116">
    <property type="component" value="Chromosome"/>
</dbReference>
<accession>A0ABM8UF84</accession>
<dbReference type="CDD" id="cd03495">
    <property type="entry name" value="SQR_TypeC_SdhD_like"/>
    <property type="match status" value="1"/>
</dbReference>
<organism evidence="16 17">
    <name type="scientific">Novilysobacter luteus</name>
    <dbReference type="NCBI Taxonomy" id="2822368"/>
    <lineage>
        <taxon>Bacteria</taxon>
        <taxon>Pseudomonadati</taxon>
        <taxon>Pseudomonadota</taxon>
        <taxon>Gammaproteobacteria</taxon>
        <taxon>Lysobacterales</taxon>
        <taxon>Lysobacteraceae</taxon>
        <taxon>Novilysobacter</taxon>
    </lineage>
</organism>
<evidence type="ECO:0000256" key="9">
    <source>
        <dbReference type="ARBA" id="ARBA00022692"/>
    </source>
</evidence>
<sequence>MSIQNPGRHTPNLRHPLKRARGLGSAKDGTHHFAIQRITAIALVFLTIYVAWLVLSLVGDDFATVRATVARPWNATLLVAFLVASFWHAKLGLQVIIEDYVHTPWLAATSQLSVIFVCVLAAIASVLAVIRIALGG</sequence>
<evidence type="ECO:0000256" key="11">
    <source>
        <dbReference type="ARBA" id="ARBA00022982"/>
    </source>
</evidence>
<reference evidence="16 17" key="1">
    <citation type="submission" date="2021-04" db="EMBL/GenBank/DDBJ databases">
        <authorList>
            <person name="Rodrigo-Torres L."/>
            <person name="Arahal R. D."/>
            <person name="Lucena T."/>
        </authorList>
    </citation>
    <scope>NUCLEOTIDE SEQUENCE [LARGE SCALE GENOMIC DNA]</scope>
    <source>
        <strain evidence="16 17">CECT 30171</strain>
    </source>
</reference>
<keyword evidence="9 15" id="KW-0812">Transmembrane</keyword>
<keyword evidence="6" id="KW-0813">Transport</keyword>
<evidence type="ECO:0000256" key="3">
    <source>
        <dbReference type="ARBA" id="ARBA00004141"/>
    </source>
</evidence>
<evidence type="ECO:0000313" key="17">
    <source>
        <dbReference type="Proteomes" id="UP000680116"/>
    </source>
</evidence>
<keyword evidence="13" id="KW-0408">Iron</keyword>
<evidence type="ECO:0000256" key="12">
    <source>
        <dbReference type="ARBA" id="ARBA00022989"/>
    </source>
</evidence>
<dbReference type="InterPro" id="IPR000701">
    <property type="entry name" value="SuccDH_FuR_B_TM-su"/>
</dbReference>
<evidence type="ECO:0000256" key="7">
    <source>
        <dbReference type="ARBA" id="ARBA00022532"/>
    </source>
</evidence>
<dbReference type="InterPro" id="IPR034804">
    <property type="entry name" value="SQR/QFR_C/D"/>
</dbReference>
<dbReference type="NCBIfam" id="TIGR02968">
    <property type="entry name" value="succ_dehyd_anc"/>
    <property type="match status" value="1"/>
</dbReference>
<dbReference type="InterPro" id="IPR014312">
    <property type="entry name" value="Succ_DH_anchor"/>
</dbReference>
<evidence type="ECO:0000256" key="15">
    <source>
        <dbReference type="SAM" id="Phobius"/>
    </source>
</evidence>
<proteinExistence type="predicted"/>
<feature type="transmembrane region" description="Helical" evidence="15">
    <location>
        <begin position="70"/>
        <end position="89"/>
    </location>
</feature>
<name>A0ABM8UF84_9GAMM</name>
<dbReference type="Gene3D" id="1.20.1300.10">
    <property type="entry name" value="Fumarate reductase/succinate dehydrogenase, transmembrane subunit"/>
    <property type="match status" value="1"/>
</dbReference>
<evidence type="ECO:0000256" key="6">
    <source>
        <dbReference type="ARBA" id="ARBA00022448"/>
    </source>
</evidence>
<comment type="cofactor">
    <cofactor evidence="1">
        <name>heme</name>
        <dbReference type="ChEBI" id="CHEBI:30413"/>
    </cofactor>
</comment>